<protein>
    <submittedName>
        <fullName evidence="1">Uncharacterized protein</fullName>
    </submittedName>
</protein>
<organism evidence="1 2">
    <name type="scientific">Drechmeria coniospora</name>
    <name type="common">Nematophagous fungus</name>
    <name type="synonym">Meria coniospora</name>
    <dbReference type="NCBI Taxonomy" id="98403"/>
    <lineage>
        <taxon>Eukaryota</taxon>
        <taxon>Fungi</taxon>
        <taxon>Dikarya</taxon>
        <taxon>Ascomycota</taxon>
        <taxon>Pezizomycotina</taxon>
        <taxon>Sordariomycetes</taxon>
        <taxon>Hypocreomycetidae</taxon>
        <taxon>Hypocreales</taxon>
        <taxon>Ophiocordycipitaceae</taxon>
        <taxon>Drechmeria</taxon>
    </lineage>
</organism>
<name>A0A151GIB5_DRECN</name>
<dbReference type="GeneID" id="63716477"/>
<dbReference type="RefSeq" id="XP_040656180.1">
    <property type="nucleotide sequence ID" value="XM_040801147.1"/>
</dbReference>
<dbReference type="InParanoid" id="A0A151GIB5"/>
<accession>A0A151GIB5</accession>
<evidence type="ECO:0000313" key="1">
    <source>
        <dbReference type="EMBL" id="KYK56828.1"/>
    </source>
</evidence>
<evidence type="ECO:0000313" key="2">
    <source>
        <dbReference type="Proteomes" id="UP000076580"/>
    </source>
</evidence>
<dbReference type="Proteomes" id="UP000076580">
    <property type="component" value="Chromosome 02"/>
</dbReference>
<keyword evidence="2" id="KW-1185">Reference proteome</keyword>
<dbReference type="AlphaFoldDB" id="A0A151GIB5"/>
<comment type="caution">
    <text evidence="1">The sequence shown here is derived from an EMBL/GenBank/DDBJ whole genome shotgun (WGS) entry which is preliminary data.</text>
</comment>
<proteinExistence type="predicted"/>
<sequence>MATRRILQPLVRATRRPTTSTIAITIPTRTTSTSTSRAYATSKQPSATSRFYKTFTRPVAKALLLAVFSYQVVYWSWMKLEADEYRAETDATIMKLEANVATYDNGAKSKPVGEDTSVKGQ</sequence>
<reference evidence="1 2" key="1">
    <citation type="journal article" date="2016" name="Sci. Rep.">
        <title>Insights into Adaptations to a Near-Obligate Nematode Endoparasitic Lifestyle from the Finished Genome of Drechmeria coniospora.</title>
        <authorList>
            <person name="Zhang L."/>
            <person name="Zhou Z."/>
            <person name="Guo Q."/>
            <person name="Fokkens L."/>
            <person name="Miskei M."/>
            <person name="Pocsi I."/>
            <person name="Zhang W."/>
            <person name="Chen M."/>
            <person name="Wang L."/>
            <person name="Sun Y."/>
            <person name="Donzelli B.G."/>
            <person name="Gibson D.M."/>
            <person name="Nelson D.R."/>
            <person name="Luo J.G."/>
            <person name="Rep M."/>
            <person name="Liu H."/>
            <person name="Yang S."/>
            <person name="Wang J."/>
            <person name="Krasnoff S.B."/>
            <person name="Xu Y."/>
            <person name="Molnar I."/>
            <person name="Lin M."/>
        </authorList>
    </citation>
    <scope>NUCLEOTIDE SEQUENCE [LARGE SCALE GENOMIC DNA]</scope>
    <source>
        <strain evidence="1 2">ARSEF 6962</strain>
    </source>
</reference>
<gene>
    <name evidence="1" type="ORF">DCS_03834</name>
</gene>
<dbReference type="EMBL" id="LAYC01000002">
    <property type="protein sequence ID" value="KYK56828.1"/>
    <property type="molecule type" value="Genomic_DNA"/>
</dbReference>